<dbReference type="PROSITE" id="PS51257">
    <property type="entry name" value="PROKAR_LIPOPROTEIN"/>
    <property type="match status" value="1"/>
</dbReference>
<dbReference type="Pfam" id="PF05426">
    <property type="entry name" value="Alginate_lyase"/>
    <property type="match status" value="1"/>
</dbReference>
<dbReference type="InterPro" id="IPR008929">
    <property type="entry name" value="Chondroitin_lyas"/>
</dbReference>
<dbReference type="InterPro" id="IPR008397">
    <property type="entry name" value="Alginate_lyase_dom"/>
</dbReference>
<dbReference type="Pfam" id="PF07940">
    <property type="entry name" value="Hepar_II_III_C"/>
    <property type="match status" value="1"/>
</dbReference>
<dbReference type="RefSeq" id="WP_227476472.1">
    <property type="nucleotide sequence ID" value="NZ_JAFMPT010000005.1"/>
</dbReference>
<dbReference type="PANTHER" id="PTHR39210:SF1">
    <property type="entry name" value="HEPARIN-SULFATE LYASE"/>
    <property type="match status" value="1"/>
</dbReference>
<sequence>MLKLIGFKSITNPITIIYRLFVLLSLLLLITACKEDSSKKKSPEVISDSHPNLILTQNAVSDIKKELGNVPIFDATLSKAKEEIDKAIAKGIDVPIPKDMAGGYTHTQHKANYSNMQKAGVLFQILGDEKYAVYVRDMLLQYAEMYPTLGRHPQPRSYARGKFFWQCLNDSNWLVYTSQAYDCIYDWLPKEQTDYLNKTLFRPYADFLSIETPQYFNRVHNHSTWGNVAVGLIGLVMDDDELVQRALYGLSKDDVDLTKKDNDGGFIYDKDGKAGFLANLDQPFSPDGFYTEGPYYQRYAMYPFMIFAEALQNKKPELKIFEYKDGVLLKAMDALLNLTDADGEFFPLNDCQKGMSYYTTSLVSALNIAYYYGNQKPELLSVAKAQNKVQLDASGLAVAMGIRDEKAKPFVKTSIELSDGANGDEGAVGILRYNDSLNTMALVMKYTGQGLSHGHYDKLSFSLYENGEEILQDYGLSRYVNVEQKNGGGYLKENKTWAKQTIAHNTIIQDEVPHFNGDFATGSKNHSEKYIYDVSNAKVQVMSAKENNAYSGTDLHRTMVMIKEEALEKPFVIDMFRVNSDKTHQFDLPYYYFGQIIAEGFEAKTPSSLSALGSKNGYQHLWKEASGKSNTESLQFTWLNNRKFYGLTTATKTDDTILLARLGANDPKFNLRNDPAFIIRRNAKETIFATVIEPHGNYNPVTEKADGAYSEIKEVKVLFNSEKYSALSIDLKSEEQRVFIISNDNASDKASHILEVNGHTYQWKGTHYYN</sequence>
<evidence type="ECO:0000313" key="7">
    <source>
        <dbReference type="EMBL" id="MCC1484023.1"/>
    </source>
</evidence>
<evidence type="ECO:0000256" key="4">
    <source>
        <dbReference type="ARBA" id="ARBA00023239"/>
    </source>
</evidence>
<dbReference type="InterPro" id="IPR012480">
    <property type="entry name" value="Hepar_II_III_C"/>
</dbReference>
<dbReference type="Gene3D" id="2.70.98.70">
    <property type="match status" value="1"/>
</dbReference>
<organism evidence="7 8">
    <name type="scientific">Winogradskyella immobilis</name>
    <dbReference type="NCBI Taxonomy" id="2816852"/>
    <lineage>
        <taxon>Bacteria</taxon>
        <taxon>Pseudomonadati</taxon>
        <taxon>Bacteroidota</taxon>
        <taxon>Flavobacteriia</taxon>
        <taxon>Flavobacteriales</taxon>
        <taxon>Flavobacteriaceae</taxon>
        <taxon>Winogradskyella</taxon>
    </lineage>
</organism>
<reference evidence="8" key="1">
    <citation type="submission" date="2021-03" db="EMBL/GenBank/DDBJ databases">
        <title>Genome of Cognatishimia sp. F0-27.</title>
        <authorList>
            <person name="Ping X."/>
        </authorList>
    </citation>
    <scope>NUCLEOTIDE SEQUENCE [LARGE SCALE GENOMIC DNA]</scope>
    <source>
        <strain evidence="8">E313</strain>
    </source>
</reference>
<dbReference type="EMBL" id="JAFMPT010000005">
    <property type="protein sequence ID" value="MCC1484023.1"/>
    <property type="molecule type" value="Genomic_DNA"/>
</dbReference>
<dbReference type="GO" id="GO:0016829">
    <property type="term" value="F:lyase activity"/>
    <property type="evidence" value="ECO:0007669"/>
    <property type="project" value="UniProtKB-KW"/>
</dbReference>
<comment type="caution">
    <text evidence="7">The sequence shown here is derived from an EMBL/GenBank/DDBJ whole genome shotgun (WGS) entry which is preliminary data.</text>
</comment>
<keyword evidence="8" id="KW-1185">Reference proteome</keyword>
<evidence type="ECO:0000259" key="6">
    <source>
        <dbReference type="Pfam" id="PF07940"/>
    </source>
</evidence>
<gene>
    <name evidence="7" type="ORF">J1C55_05420</name>
</gene>
<feature type="domain" description="Heparinase II/III-like C-terminal" evidence="6">
    <location>
        <begin position="422"/>
        <end position="677"/>
    </location>
</feature>
<keyword evidence="2" id="KW-0732">Signal</keyword>
<dbReference type="Gene3D" id="1.50.10.100">
    <property type="entry name" value="Chondroitin AC/alginate lyase"/>
    <property type="match status" value="1"/>
</dbReference>
<reference evidence="8" key="2">
    <citation type="submission" date="2023-07" db="EMBL/GenBank/DDBJ databases">
        <title>Genome of Winogradskyella sp. E313.</title>
        <authorList>
            <person name="Zhou Y."/>
        </authorList>
    </citation>
    <scope>NUCLEOTIDE SEQUENCE [LARGE SCALE GENOMIC DNA]</scope>
    <source>
        <strain evidence="8">E313</strain>
    </source>
</reference>
<dbReference type="SUPFAM" id="SSF48230">
    <property type="entry name" value="Chondroitin AC/alginate lyase"/>
    <property type="match status" value="1"/>
</dbReference>
<comment type="subcellular location">
    <subcellularLocation>
        <location evidence="1">Periplasm</location>
    </subcellularLocation>
</comment>
<proteinExistence type="predicted"/>
<evidence type="ECO:0000256" key="2">
    <source>
        <dbReference type="ARBA" id="ARBA00022729"/>
    </source>
</evidence>
<evidence type="ECO:0000256" key="1">
    <source>
        <dbReference type="ARBA" id="ARBA00004418"/>
    </source>
</evidence>
<protein>
    <submittedName>
        <fullName evidence="7">Alginate lyase family protein</fullName>
    </submittedName>
</protein>
<dbReference type="Proteomes" id="UP000778797">
    <property type="component" value="Unassembled WGS sequence"/>
</dbReference>
<evidence type="ECO:0000259" key="5">
    <source>
        <dbReference type="Pfam" id="PF05426"/>
    </source>
</evidence>
<accession>A0ABS8ELE4</accession>
<feature type="domain" description="Alginate lyase" evidence="5">
    <location>
        <begin position="113"/>
        <end position="344"/>
    </location>
</feature>
<name>A0ABS8ELE4_9FLAO</name>
<evidence type="ECO:0000256" key="3">
    <source>
        <dbReference type="ARBA" id="ARBA00022764"/>
    </source>
</evidence>
<keyword evidence="4 7" id="KW-0456">Lyase</keyword>
<evidence type="ECO:0000313" key="8">
    <source>
        <dbReference type="Proteomes" id="UP000778797"/>
    </source>
</evidence>
<keyword evidence="3" id="KW-0574">Periplasm</keyword>
<dbReference type="PANTHER" id="PTHR39210">
    <property type="entry name" value="HEPARIN-SULFATE LYASE"/>
    <property type="match status" value="1"/>
</dbReference>